<evidence type="ECO:0000259" key="1">
    <source>
        <dbReference type="Pfam" id="PF21746"/>
    </source>
</evidence>
<protein>
    <recommendedName>
        <fullName evidence="1">DUF6869 domain-containing protein</fullName>
    </recommendedName>
</protein>
<sequence length="243" mass="27191">MPLPPEDIEAWALAYIAARETYDHDSDEELPLAISRFYDLDADPEDVWMVILHVLSHCPSEKVLSVLAADQLEDLIEDHGEAMIDRIERETQSNPAFKNLLCGVWPSSSKEIWARVEKARGYSELPPKKVLGLIDCSPRNPAIRDQAAALASIENELSMAMLANGYLTNSPFRLVGIYVHFDGPPGSHALAREWITSGMSIVTTIAFSRETMFLLDPESQRIVIRDAILVTLPLFHESHNRGN</sequence>
<evidence type="ECO:0000313" key="3">
    <source>
        <dbReference type="Proteomes" id="UP000253772"/>
    </source>
</evidence>
<proteinExistence type="predicted"/>
<dbReference type="EMBL" id="CP037900">
    <property type="protein sequence ID" value="QBP10055.1"/>
    <property type="molecule type" value="Genomic_DNA"/>
</dbReference>
<dbReference type="Pfam" id="PF21746">
    <property type="entry name" value="DUF6869"/>
    <property type="match status" value="1"/>
</dbReference>
<dbReference type="AlphaFoldDB" id="A0A482ILX0"/>
<name>A0A482ILX0_9BURK</name>
<dbReference type="Proteomes" id="UP000253772">
    <property type="component" value="Chromosome c1"/>
</dbReference>
<dbReference type="OrthoDB" id="9154182at2"/>
<reference evidence="2 3" key="1">
    <citation type="submission" date="2019-03" db="EMBL/GenBank/DDBJ databases">
        <title>Comparative insights into the high quality Complete genome sequence of highly metal resistant Cupriavidus metallidurans strain BS1 isolated from a gold-copper mine.</title>
        <authorList>
            <person name="Mazhar H.S."/>
            <person name="Rensing C."/>
        </authorList>
    </citation>
    <scope>NUCLEOTIDE SEQUENCE [LARGE SCALE GENOMIC DNA]</scope>
    <source>
        <strain evidence="2 3">BS1</strain>
    </source>
</reference>
<gene>
    <name evidence="2" type="ORF">DDF84_009935</name>
</gene>
<evidence type="ECO:0000313" key="2">
    <source>
        <dbReference type="EMBL" id="QBP10055.1"/>
    </source>
</evidence>
<organism evidence="2 3">
    <name type="scientific">Cupriavidus metallidurans</name>
    <dbReference type="NCBI Taxonomy" id="119219"/>
    <lineage>
        <taxon>Bacteria</taxon>
        <taxon>Pseudomonadati</taxon>
        <taxon>Pseudomonadota</taxon>
        <taxon>Betaproteobacteria</taxon>
        <taxon>Burkholderiales</taxon>
        <taxon>Burkholderiaceae</taxon>
        <taxon>Cupriavidus</taxon>
    </lineage>
</organism>
<dbReference type="RefSeq" id="WP_024570114.1">
    <property type="nucleotide sequence ID" value="NZ_CP037900.1"/>
</dbReference>
<dbReference type="InterPro" id="IPR049221">
    <property type="entry name" value="DUF6869"/>
</dbReference>
<accession>A0A482ILX0</accession>
<feature type="domain" description="DUF6869" evidence="1">
    <location>
        <begin position="37"/>
        <end position="120"/>
    </location>
</feature>